<proteinExistence type="predicted"/>
<sequence length="261" mass="30043">MIPNLFSIAMFPSVPIKDAGNLHRLLDLFENFKICPPTRWSNNEITSLEYDRNAISERALLNENRISEVYLYGKQGSISYSARFSLNVSFRSFLEIDCKRLPQTYWGDFFEFSDHIANIVKPRYGATHLFWPTAIPWQTERERLHSWMDFCAQPAPVHLGVNGPLGLAARTYFGTDILALLDDEILSQVNAKIVATQWNGIRIDVIPNPWSVDADELLNGWIHSMNAFDDAKLFAIPEFNNKSRRSVSFQPNEKWIAHLHK</sequence>
<protein>
    <recommendedName>
        <fullName evidence="3">DUF3396 domain-containing protein</fullName>
    </recommendedName>
</protein>
<name>A0ABW4RG12_9BACL</name>
<evidence type="ECO:0008006" key="3">
    <source>
        <dbReference type="Google" id="ProtNLM"/>
    </source>
</evidence>
<gene>
    <name evidence="1" type="ORF">ACFSC9_06740</name>
</gene>
<keyword evidence="2" id="KW-1185">Reference proteome</keyword>
<dbReference type="EMBL" id="JBHUEH010000011">
    <property type="protein sequence ID" value="MFD1885221.1"/>
    <property type="molecule type" value="Genomic_DNA"/>
</dbReference>
<accession>A0ABW4RG12</accession>
<organism evidence="1 2">
    <name type="scientific">Paenibacillus wenxiniae</name>
    <dbReference type="NCBI Taxonomy" id="1636843"/>
    <lineage>
        <taxon>Bacteria</taxon>
        <taxon>Bacillati</taxon>
        <taxon>Bacillota</taxon>
        <taxon>Bacilli</taxon>
        <taxon>Bacillales</taxon>
        <taxon>Paenibacillaceae</taxon>
        <taxon>Paenibacillus</taxon>
    </lineage>
</organism>
<evidence type="ECO:0000313" key="1">
    <source>
        <dbReference type="EMBL" id="MFD1885221.1"/>
    </source>
</evidence>
<dbReference type="Proteomes" id="UP001597233">
    <property type="component" value="Unassembled WGS sequence"/>
</dbReference>
<comment type="caution">
    <text evidence="1">The sequence shown here is derived from an EMBL/GenBank/DDBJ whole genome shotgun (WGS) entry which is preliminary data.</text>
</comment>
<reference evidence="2" key="1">
    <citation type="journal article" date="2019" name="Int. J. Syst. Evol. Microbiol.">
        <title>The Global Catalogue of Microorganisms (GCM) 10K type strain sequencing project: providing services to taxonomists for standard genome sequencing and annotation.</title>
        <authorList>
            <consortium name="The Broad Institute Genomics Platform"/>
            <consortium name="The Broad Institute Genome Sequencing Center for Infectious Disease"/>
            <person name="Wu L."/>
            <person name="Ma J."/>
        </authorList>
    </citation>
    <scope>NUCLEOTIDE SEQUENCE [LARGE SCALE GENOMIC DNA]</scope>
    <source>
        <strain evidence="2">CCUG 54950</strain>
    </source>
</reference>
<evidence type="ECO:0000313" key="2">
    <source>
        <dbReference type="Proteomes" id="UP001597233"/>
    </source>
</evidence>
<dbReference type="RefSeq" id="WP_347326617.1">
    <property type="nucleotide sequence ID" value="NZ_JBCGUH010000014.1"/>
</dbReference>